<gene>
    <name evidence="1" type="ORF">BpHYR1_018806</name>
</gene>
<dbReference type="AlphaFoldDB" id="A0A3M7SVK7"/>
<keyword evidence="2" id="KW-1185">Reference proteome</keyword>
<name>A0A3M7SVK7_BRAPC</name>
<evidence type="ECO:0000313" key="1">
    <source>
        <dbReference type="EMBL" id="RNA39742.1"/>
    </source>
</evidence>
<sequence length="83" mass="9608">MAESEAKPSKTMIRIYPSFTEIRQDVDAKSPHQIFLNFSLRRNRAVITKSYLFSYEKAFKKTIQATIYFSAIMLSSVSKFSSE</sequence>
<protein>
    <submittedName>
        <fullName evidence="1">Uncharacterized protein</fullName>
    </submittedName>
</protein>
<dbReference type="EMBL" id="REGN01000706">
    <property type="protein sequence ID" value="RNA39742.1"/>
    <property type="molecule type" value="Genomic_DNA"/>
</dbReference>
<dbReference type="Proteomes" id="UP000276133">
    <property type="component" value="Unassembled WGS sequence"/>
</dbReference>
<proteinExistence type="predicted"/>
<accession>A0A3M7SVK7</accession>
<organism evidence="1 2">
    <name type="scientific">Brachionus plicatilis</name>
    <name type="common">Marine rotifer</name>
    <name type="synonym">Brachionus muelleri</name>
    <dbReference type="NCBI Taxonomy" id="10195"/>
    <lineage>
        <taxon>Eukaryota</taxon>
        <taxon>Metazoa</taxon>
        <taxon>Spiralia</taxon>
        <taxon>Gnathifera</taxon>
        <taxon>Rotifera</taxon>
        <taxon>Eurotatoria</taxon>
        <taxon>Monogononta</taxon>
        <taxon>Pseudotrocha</taxon>
        <taxon>Ploima</taxon>
        <taxon>Brachionidae</taxon>
        <taxon>Brachionus</taxon>
    </lineage>
</organism>
<evidence type="ECO:0000313" key="2">
    <source>
        <dbReference type="Proteomes" id="UP000276133"/>
    </source>
</evidence>
<reference evidence="1 2" key="1">
    <citation type="journal article" date="2018" name="Sci. Rep.">
        <title>Genomic signatures of local adaptation to the degree of environmental predictability in rotifers.</title>
        <authorList>
            <person name="Franch-Gras L."/>
            <person name="Hahn C."/>
            <person name="Garcia-Roger E.M."/>
            <person name="Carmona M.J."/>
            <person name="Serra M."/>
            <person name="Gomez A."/>
        </authorList>
    </citation>
    <scope>NUCLEOTIDE SEQUENCE [LARGE SCALE GENOMIC DNA]</scope>
    <source>
        <strain evidence="1">HYR1</strain>
    </source>
</reference>
<comment type="caution">
    <text evidence="1">The sequence shown here is derived from an EMBL/GenBank/DDBJ whole genome shotgun (WGS) entry which is preliminary data.</text>
</comment>